<dbReference type="Pfam" id="PF13573">
    <property type="entry name" value="SprB"/>
    <property type="match status" value="15"/>
</dbReference>
<feature type="signal peptide" evidence="1">
    <location>
        <begin position="1"/>
        <end position="24"/>
    </location>
</feature>
<keyword evidence="1" id="KW-0732">Signal</keyword>
<dbReference type="Proteomes" id="UP000323720">
    <property type="component" value="Unassembled WGS sequence"/>
</dbReference>
<gene>
    <name evidence="2" type="ORF">ES674_14265</name>
</gene>
<dbReference type="Pfam" id="PF13585">
    <property type="entry name" value="CHU_C"/>
    <property type="match status" value="1"/>
</dbReference>
<dbReference type="OrthoDB" id="607469at2"/>
<keyword evidence="3" id="KW-1185">Reference proteome</keyword>
<organism evidence="2 3">
    <name type="scientific">Bizionia myxarmorum</name>
    <dbReference type="NCBI Taxonomy" id="291186"/>
    <lineage>
        <taxon>Bacteria</taxon>
        <taxon>Pseudomonadati</taxon>
        <taxon>Bacteroidota</taxon>
        <taxon>Flavobacteriia</taxon>
        <taxon>Flavobacteriales</taxon>
        <taxon>Flavobacteriaceae</taxon>
        <taxon>Bizionia</taxon>
    </lineage>
</organism>
<accession>A0A5D0R1E0</accession>
<dbReference type="InterPro" id="IPR025667">
    <property type="entry name" value="SprB_repeat"/>
</dbReference>
<sequence>MKNPMYLKITLSVLFAMFYFTSIAQNYEPFTPRFDADTKGDILLIGNNIVNRSTNSYGPNVPYNGTNNYNSDYSMQYIDIDGDPTTFSSSSANLEAPGSCYSILYAGLYWGAIYQESDRSPINQLKFKMPGGTYSDITGEIIYDAATTPIGGDNSKPYACYADVTGLLQSLADPAGTYTVGNMTSSLGYHGGTGLCGGWSLFVVYEDPALPGKAIVSFDGFSAIGGTTTLDVPVSGFRTIPVGPVRAKFAFSALEGDFKITGDRLRINGISMNTPERPANNFFNSKITNLAGEFTNREPNSLNTLGFDAGILNVPNGGNSVINNGDTAATIRLASTGDVYFYYFNAFAVDIIQPNITLTKNVENTAGVNINDGDVTLGQELDYILSFENIGNDDAINYTITDVLPINVDLMSVNLTGAPGVTYTYDAVTHALTFTIPNNLINEGDPTYTIRIRVKVIEDCNQLRDACSNIIQNQAYQTYSSFNSGNVVANQVPSVSDIDVCGFPTPGSTNFLVNVDGCTFIRDEVLCGSSIQLTAGSGYTAYQWYQGDEMTGTPIGATQTITITTPGVYTSVNTAAQPCVSIVETVNVILFGADLPNPITPYANQVVICPINEKELPEIFLCGAGDAQLLETNITDAISISWALLDEGSCGEAPANCPNTSASCTWNQVATGPTYNLIAAGQYQLTITYQNGCFRKFYFNVYQNLFTPTEVHRDIVCSTDGEITINGVPASYEYSINGVGGPYQISNVFPITVAGDYTVHIRPIGITNPCIFTIINIPIRARNFTVDVIPNQPLCSGDKGGITVQMNDVTAQYYYEILQGGTIISAAGPIAESDYTFPDLNPGTYTVNASNDAGCTYTETITLVEPDPITLTANLTQPLTCTDGEITIVANGGTPPYFYYINSTTEFQTVPEYEVLTAGTYDITVIDFNNCTQTTQIIVEALEPPTFNVTHTDVLCYGDESAEINFNVTGSNGYTLAFSIDGGNTYSSNPIISNLPAGTYETLVQYSINGEDCLTTAETVVITQPDTALSASGGVSALAGCGPNGEGEVRITNPQGGIAPYQYSFDNGVTYGSANSAYVAPGTYTLYIRDVNGCIFPMEVTISPAPTAPTIDISDTDFNCDGSGNSTVTVNNNGGNFAYTYVMDGVENTNVPDNVFVNVPSGNHTITVQYENLNIPTYSNLLFEDFGRGGNTTTPGIAAAYCFHDQTISPSPCGPSDLLQDNQYAVTNRIFPIYGTWFDYRDHTSGGSDPQGRFLAVNIGSAAGPYGILYSKPINNVLPGQDVIVDLYLANLLSVGSAGGAPDFILELVDGSGNVIASEATGPILNTVNAWQLKSVQLNPGANTELIFNIRSGSVVYNGNDAVIDDINVYQIPRVCITEVEFPIVIDSNQAFSAQVLNAFDVSCSGAADGQITIAANNFQLPYGFDYSTDGGTTWINSATSPVIITGLAGATYDVQIRYDDTAATCSFSFTQPVLEPNALIAGAVIASPATCLSGATIEASASNGTPNYTFQLENSVGTVIVPFQSGNTFSNVIPGDYIVVVQDANGCQDPIDTALTIAAPTTPIASIDASSDICYDAGNLATIVVGVSDGTAPYTYSINGGTFQSNNTFTNLTPGTYSVIVRDAYGCESDAISQTIGGALIGTAILTKNLDCRTNPNASILTTIAGGIAPYTYDVSYNGGPFAGNTTVVGNAFVYSTGTDGTYTFLITDSLGCTTQTSVINIIPLPLLDAPTVTVTQNNLCFGDNSGAITVVPSGGLSPYTILVENTTTGTNYGSQTTGLEAGVYTITVTDANTCSITETATITQPDAIAYDVVKVDITCDVSGGTSTGTITVENVSGGTPEYTYYVSNNFGYSASYPTTSGGEDHTFTIIDYGIYTVDVVDANGCSLVTQNITIASPPGSLVIDITTLTSDCSTGGTAVITVTPVVSSGNYEFAVLEYNTIPYSNNYQNADSGTPETSTFTGLTPGVTYTFVVHDMSNDCYYFETATGPIDSLSNLSVVSYDVNNVTCTGNGDGSVSFTIDNYDTGATGVAYEIFNFQSNVSTGITGTISPLSGGAETVSNVGPLASGQYYILLSEIGGAYNDCSAATSDFNITESSNLLAISANLTASDNCNVDAGVITATGQFGTPPYEFQLNVAGDPAPDTATWTGASTNIFNVEGGNWDVYVQDAYGCIQMASVFVPTDTPPAITLAIDATTTCNVEGNFSMVITRDNTVGVAPFTYSVDGSAFNTYTEDASNSFTITGLNSGAHTVTVQDANGCTDIQNIIILTPISGLSATSISASPDCGASDGIITMTVDGGSGVYAYTILPNDPSITLTGNIFENVPAGDYTITITDSGTSCSIDVPASIQVPVAPSIAPVATDVTCNGGTNGTITVNLTGTNADPVYSYEITSPIIVGPQSTNTFTGLAAGVYTVAVTSGRGCVTSETITINEPAVIAIATTTVVDFACIVDTNTVNNATITISGVTGGSGTYINYEFIQGATTLQFGTNNVYNETNPLGGTYTINVYDNNGCVGTTTATINPYTELLTSTINIDSPIDCNTGETITITANFNGGIPAILNYTVIGLNGNPYNLTQTTPTFTDLTVGNYSIIVENPVTGCQVETVHYVSDPNTFDVLATVVSNVTCFGVANGIVQITFIDQNTTPTDDAGPFYYVILDNTGTSVQTGSSPTAGPLTITSLASGIYTFEATLTNNPFCPASINFTITGPSAALMLQINSAPVTCVLSANDGSISASASLGWGAPYEYQLELGATVISPWSATNIFNGLSAGTYLVSVRDANGCVVSANETLVVPTSISGTLTANPTDLACFNDANATLTVSAISGGAGSGYLYTLINEVTGATSGPQTSPIFTGIPAGTYHVDISDAWTCSNPTNIVIITQPLDIATGIVSYVNTATCNNDAEIHIEVSGGTPPYTYSTDGVNFTILSPTNSFFVTAGTYQYYIQDSNGCDITLTNSITVNPVIPVFVNLDLSGSTINCSGGTNGTIFATATDGLGNYSYELIDTVTNTTVQGPQASGTFIGIGAGNYQVNVSSGIDCTGVSEPIIITDPDPLIVSTPKTDISCFGLTDGSITIDASGGTGTFQYAISPNLDQFHNSNVFDNLPAGIYTVVAQDANGCFESFEIEIIEPDPLQATFGTIGNELCLNDGNGTITINITGGSGSYLVSLDNTNFTPVVGSEYTFTDLSGDTFYQIFIVDSNNCYVNPPLEYYMPPAVEVIPSVVIDVTCISNTPGNIVTLSVNPEVDGDVQYSTDYITFSATNVFTDLAPGIYTYYVQHTNGCTKEIEFTIQDLDPITASADVSADVLCFGEATGSITVTATGGTGTLEYAISPSFTFQTDNIFTGLEAGSYDVIVRDTITCELTISNLIISQPVAELSATISGTVETCLNAADGTINVVVSGGTPPYFTSTDGINFTQDVFDFTGLAGNQTYTIYVKDANDCEILPLTYFIDEGVDIQGAVVIVDNCTNNVVGNDVTVTFNATLAGDLQFSTDGVNYVTGNVFTDFASGNHTIYVQHTNGCIQEIDFTIDNLVPITASVGSTVDVLCFGEATGSITVSATGGTGTLEYAISPDYDYQTSNTFDILPAGTYDIIVRDTITCEVTLSSIVIAEPATAITATIQATVPETCINAADGEITITVSGGTAPYYTSLDGINFTQDLLTFTGLNGGQTYTIYVKDDSDCEIVPLTYTIVNGVDIQGAVVIVDNCTANVVGNEVTVTFNAALAGDLQFSTDGVTYGAGNVFTDFAPGNHTIYVQHTNGCIQEIDFNIDNLLPITASVGSTVDVLCFGEATGSITVTATGGTGTLEYAISPDYDYQASNTFDDLPAGTYDIIVRDTITCEVTISSVIISQPAAELSAIISGTAETCLNAADGTINLVVSGGTPPYFTSTDGINFTQDVFDFTGLAGGQTYTIHVKDANDCEILPLTYTIEAGFDIQASVSIVDTCVNNVNSNEITINVSSTVVGNVQYSLDGISYGNSNVFTGLADGNYTAYVQHINGCIDTAAFTVTSLAAITMNLTPTNVLCNGEDSGSILVSASGGTNNLTYALSPNYVQTASNVFNDLVAGNYTIRVYDETGCYIEDSTTISQPNALLATLISTYEEICVEDDNGEIEISIPAGAGTAPYFTSLNNENNYVQDQYIFDGLDGGQTYTIYIKDGNDCTTTLDVTLQAPTFIDASPEVIYTCDDNVVTINVDPSVANDVMYFLDGGIGQASNVYNGLSAGNHSVEIIHAASGCSETVPFFINTVIPLGLTVVETGINQVTATASGGSGGYTYFFNGYDNGSNNVFTYYESGTIVVRVVDQNGCEITQTLQVVFVDIEIPNVFTPDGNGQNDEWGPGKTENYPDIRTLIYDRHGRVVGTLRQGQTWNGEYNGNPLPTGDYWYVINLGSAKDNREFVGHFTLYR</sequence>
<dbReference type="InterPro" id="IPR026341">
    <property type="entry name" value="T9SS_type_B"/>
</dbReference>
<dbReference type="Gene3D" id="2.60.40.740">
    <property type="match status" value="1"/>
</dbReference>
<name>A0A5D0R1E0_9FLAO</name>
<feature type="chain" id="PRO_5022750328" evidence="1">
    <location>
        <begin position="25"/>
        <end position="4404"/>
    </location>
</feature>
<proteinExistence type="predicted"/>
<protein>
    <submittedName>
        <fullName evidence="2">T9SS type B sorting domain-containing protein</fullName>
    </submittedName>
</protein>
<evidence type="ECO:0000313" key="2">
    <source>
        <dbReference type="EMBL" id="TYB74314.1"/>
    </source>
</evidence>
<dbReference type="RefSeq" id="WP_148405144.1">
    <property type="nucleotide sequence ID" value="NZ_VSKK01000005.1"/>
</dbReference>
<dbReference type="EMBL" id="VSKK01000005">
    <property type="protein sequence ID" value="TYB74314.1"/>
    <property type="molecule type" value="Genomic_DNA"/>
</dbReference>
<dbReference type="NCBIfam" id="TIGR04131">
    <property type="entry name" value="Bac_Flav_CTERM"/>
    <property type="match status" value="1"/>
</dbReference>
<reference evidence="2 3" key="1">
    <citation type="submission" date="2019-08" db="EMBL/GenBank/DDBJ databases">
        <title>Genomes of Antarctic Bizionia species.</title>
        <authorList>
            <person name="Bowman J.P."/>
        </authorList>
    </citation>
    <scope>NUCLEOTIDE SEQUENCE [LARGE SCALE GENOMIC DNA]</scope>
    <source>
        <strain evidence="2 3">ADA-4</strain>
    </source>
</reference>
<comment type="caution">
    <text evidence="2">The sequence shown here is derived from an EMBL/GenBank/DDBJ whole genome shotgun (WGS) entry which is preliminary data.</text>
</comment>
<evidence type="ECO:0000313" key="3">
    <source>
        <dbReference type="Proteomes" id="UP000323720"/>
    </source>
</evidence>
<evidence type="ECO:0000256" key="1">
    <source>
        <dbReference type="SAM" id="SignalP"/>
    </source>
</evidence>